<protein>
    <submittedName>
        <fullName evidence="1">Uncharacterized protein</fullName>
    </submittedName>
</protein>
<gene>
    <name evidence="1" type="ORF">CDAR_32601</name>
</gene>
<sequence>MARKMSRCHVFEVPEPFAACALLPGRFGKNRKEVFCKSSLCYFPICVFDFTKRKNKVEIASNFVSRYAFSIAENSQFMIFVSAGKRREEITLFLYVYFLKLKNVNLSHA</sequence>
<proteinExistence type="predicted"/>
<dbReference type="Proteomes" id="UP001054837">
    <property type="component" value="Unassembled WGS sequence"/>
</dbReference>
<reference evidence="1 2" key="1">
    <citation type="submission" date="2021-06" db="EMBL/GenBank/DDBJ databases">
        <title>Caerostris darwini draft genome.</title>
        <authorList>
            <person name="Kono N."/>
            <person name="Arakawa K."/>
        </authorList>
    </citation>
    <scope>NUCLEOTIDE SEQUENCE [LARGE SCALE GENOMIC DNA]</scope>
</reference>
<evidence type="ECO:0000313" key="2">
    <source>
        <dbReference type="Proteomes" id="UP001054837"/>
    </source>
</evidence>
<dbReference type="AlphaFoldDB" id="A0AAV4PEN1"/>
<evidence type="ECO:0000313" key="1">
    <source>
        <dbReference type="EMBL" id="GIX93552.1"/>
    </source>
</evidence>
<keyword evidence="2" id="KW-1185">Reference proteome</keyword>
<name>A0AAV4PEN1_9ARAC</name>
<organism evidence="1 2">
    <name type="scientific">Caerostris darwini</name>
    <dbReference type="NCBI Taxonomy" id="1538125"/>
    <lineage>
        <taxon>Eukaryota</taxon>
        <taxon>Metazoa</taxon>
        <taxon>Ecdysozoa</taxon>
        <taxon>Arthropoda</taxon>
        <taxon>Chelicerata</taxon>
        <taxon>Arachnida</taxon>
        <taxon>Araneae</taxon>
        <taxon>Araneomorphae</taxon>
        <taxon>Entelegynae</taxon>
        <taxon>Araneoidea</taxon>
        <taxon>Araneidae</taxon>
        <taxon>Caerostris</taxon>
    </lineage>
</organism>
<comment type="caution">
    <text evidence="1">The sequence shown here is derived from an EMBL/GenBank/DDBJ whole genome shotgun (WGS) entry which is preliminary data.</text>
</comment>
<accession>A0AAV4PEN1</accession>
<dbReference type="EMBL" id="BPLQ01002503">
    <property type="protein sequence ID" value="GIX93552.1"/>
    <property type="molecule type" value="Genomic_DNA"/>
</dbReference>